<organism evidence="1 2">
    <name type="scientific">Bradyrhizobium brasilense</name>
    <dbReference type="NCBI Taxonomy" id="1419277"/>
    <lineage>
        <taxon>Bacteria</taxon>
        <taxon>Pseudomonadati</taxon>
        <taxon>Pseudomonadota</taxon>
        <taxon>Alphaproteobacteria</taxon>
        <taxon>Hyphomicrobiales</taxon>
        <taxon>Nitrobacteraceae</taxon>
        <taxon>Bradyrhizobium</taxon>
    </lineage>
</organism>
<dbReference type="Proteomes" id="UP000199245">
    <property type="component" value="Unassembled WGS sequence"/>
</dbReference>
<dbReference type="RefSeq" id="WP_092077688.1">
    <property type="nucleotide sequence ID" value="NZ_FMZW01000001.1"/>
</dbReference>
<sequence>MPDLEWYPEEFVDEVCPPSKPRPEGFFFFDGERWQLGYGPQVDDQVMEEDREVFNRVVEIGAVVNFISCERLPSAEVILKRSGEYELVSGEIPHQHNVVIVDHDSDTLHETLTDLLTAIKEDTDPFGVRSLIFADGDDTARVTLNFADWSDPVPLIFELKDGKPVVSQVPEQKN</sequence>
<reference evidence="1 2" key="1">
    <citation type="submission" date="2016-10" db="EMBL/GenBank/DDBJ databases">
        <authorList>
            <person name="de Groot N.N."/>
        </authorList>
    </citation>
    <scope>NUCLEOTIDE SEQUENCE [LARGE SCALE GENOMIC DNA]</scope>
    <source>
        <strain evidence="1 2">R5</strain>
    </source>
</reference>
<dbReference type="AlphaFoldDB" id="A0A1G6IPK0"/>
<gene>
    <name evidence="1" type="ORF">SAMN05216337_1001196</name>
</gene>
<protein>
    <submittedName>
        <fullName evidence="1">Uncharacterized protein</fullName>
    </submittedName>
</protein>
<dbReference type="EMBL" id="FMZW01000001">
    <property type="protein sequence ID" value="SDC07686.1"/>
    <property type="molecule type" value="Genomic_DNA"/>
</dbReference>
<proteinExistence type="predicted"/>
<evidence type="ECO:0000313" key="2">
    <source>
        <dbReference type="Proteomes" id="UP000199245"/>
    </source>
</evidence>
<evidence type="ECO:0000313" key="1">
    <source>
        <dbReference type="EMBL" id="SDC07686.1"/>
    </source>
</evidence>
<name>A0A1G6IPK0_9BRAD</name>
<accession>A0A1G6IPK0</accession>